<dbReference type="OrthoDB" id="9802309at2"/>
<evidence type="ECO:0000256" key="4">
    <source>
        <dbReference type="ARBA" id="ARBA00023235"/>
    </source>
</evidence>
<keyword evidence="9" id="KW-1185">Reference proteome</keyword>
<dbReference type="PANTHER" id="PTHR13767">
    <property type="entry name" value="TRNA-PSEUDOURIDINE SYNTHASE"/>
    <property type="match status" value="1"/>
</dbReference>
<keyword evidence="3 5" id="KW-0819">tRNA processing</keyword>
<comment type="caution">
    <text evidence="8">The sequence shown here is derived from an EMBL/GenBank/DDBJ whole genome shotgun (WGS) entry which is preliminary data.</text>
</comment>
<dbReference type="GO" id="GO:0160148">
    <property type="term" value="F:tRNA pseudouridine(55) synthase activity"/>
    <property type="evidence" value="ECO:0007669"/>
    <property type="project" value="UniProtKB-EC"/>
</dbReference>
<dbReference type="EC" id="5.4.99.25" evidence="5"/>
<dbReference type="Pfam" id="PF01509">
    <property type="entry name" value="TruB_N"/>
    <property type="match status" value="1"/>
</dbReference>
<dbReference type="PANTHER" id="PTHR13767:SF2">
    <property type="entry name" value="PSEUDOURIDYLATE SYNTHASE TRUB1"/>
    <property type="match status" value="1"/>
</dbReference>
<keyword evidence="4 5" id="KW-0413">Isomerase</keyword>
<dbReference type="AlphaFoldDB" id="A0A023DZK7"/>
<dbReference type="Gene3D" id="3.30.2350.10">
    <property type="entry name" value="Pseudouridine synthase"/>
    <property type="match status" value="1"/>
</dbReference>
<evidence type="ECO:0000259" key="6">
    <source>
        <dbReference type="Pfam" id="PF01509"/>
    </source>
</evidence>
<protein>
    <recommendedName>
        <fullName evidence="5">tRNA pseudouridine synthase B</fullName>
        <ecNumber evidence="5">5.4.99.25</ecNumber>
    </recommendedName>
    <alternativeName>
        <fullName evidence="5">tRNA pseudouridine(55) synthase</fullName>
        <shortName evidence="5">Psi55 synthase</shortName>
    </alternativeName>
    <alternativeName>
        <fullName evidence="5">tRNA pseudouridylate synthase</fullName>
    </alternativeName>
    <alternativeName>
        <fullName evidence="5">tRNA-uridine isomerase</fullName>
    </alternativeName>
</protein>
<organism evidence="8 9">
    <name type="scientific">Holospora elegans E1</name>
    <dbReference type="NCBI Taxonomy" id="1427503"/>
    <lineage>
        <taxon>Bacteria</taxon>
        <taxon>Pseudomonadati</taxon>
        <taxon>Pseudomonadota</taxon>
        <taxon>Alphaproteobacteria</taxon>
        <taxon>Holosporales</taxon>
        <taxon>Holosporaceae</taxon>
        <taxon>Holospora</taxon>
    </lineage>
</organism>
<dbReference type="CDD" id="cd02573">
    <property type="entry name" value="PseudoU_synth_EcTruB"/>
    <property type="match status" value="1"/>
</dbReference>
<evidence type="ECO:0000259" key="7">
    <source>
        <dbReference type="Pfam" id="PF16198"/>
    </source>
</evidence>
<dbReference type="InterPro" id="IPR014780">
    <property type="entry name" value="tRNA_psdUridine_synth_TruB"/>
</dbReference>
<name>A0A023DZK7_9PROT</name>
<dbReference type="GO" id="GO:0003723">
    <property type="term" value="F:RNA binding"/>
    <property type="evidence" value="ECO:0007669"/>
    <property type="project" value="InterPro"/>
</dbReference>
<dbReference type="RefSeq" id="WP_006288240.1">
    <property type="nucleotide sequence ID" value="NZ_BAUP01000107.1"/>
</dbReference>
<dbReference type="HAMAP" id="MF_01080">
    <property type="entry name" value="TruB_bact"/>
    <property type="match status" value="1"/>
</dbReference>
<dbReference type="InterPro" id="IPR020103">
    <property type="entry name" value="PsdUridine_synth_cat_dom_sf"/>
</dbReference>
<sequence>MSKHGWVNVWKHPGTVCTRIDRSIKRWLESNVKVGHAGTLDPFAEGVLPVAFGCATRLIPFILRFPKTYRFTCVWGTATDTQDPTGVVIGESSVRPTYEAVEKVLPSFIGSSLQKPSLYSAVKVNGTPAYALARKGCTFDLPSKLITIHSLSLLTLCSDYDGKSIEIEMSCASGTYVRAFARDLAENLGTLAYVSKLVRTSVGPFSQETAIGVDELTQKCYHEALNWVCPIIYGLEFPVIDVNQAQKTQLWNGLPLSLNLPFFSDFWICKYQEKMICLAKEKAGSLVPYRCFVDM</sequence>
<dbReference type="STRING" id="1427503.HE1_00853"/>
<accession>A0A023DZK7</accession>
<dbReference type="NCBIfam" id="TIGR00431">
    <property type="entry name" value="TruB"/>
    <property type="match status" value="1"/>
</dbReference>
<dbReference type="SUPFAM" id="SSF55120">
    <property type="entry name" value="Pseudouridine synthase"/>
    <property type="match status" value="1"/>
</dbReference>
<proteinExistence type="inferred from homology"/>
<evidence type="ECO:0000313" key="8">
    <source>
        <dbReference type="EMBL" id="GAJ46518.1"/>
    </source>
</evidence>
<evidence type="ECO:0000256" key="1">
    <source>
        <dbReference type="ARBA" id="ARBA00000385"/>
    </source>
</evidence>
<feature type="active site" description="Nucleophile" evidence="5">
    <location>
        <position position="41"/>
    </location>
</feature>
<comment type="catalytic activity">
    <reaction evidence="1 5">
        <text>uridine(55) in tRNA = pseudouridine(55) in tRNA</text>
        <dbReference type="Rhea" id="RHEA:42532"/>
        <dbReference type="Rhea" id="RHEA-COMP:10101"/>
        <dbReference type="Rhea" id="RHEA-COMP:10102"/>
        <dbReference type="ChEBI" id="CHEBI:65314"/>
        <dbReference type="ChEBI" id="CHEBI:65315"/>
        <dbReference type="EC" id="5.4.99.25"/>
    </reaction>
</comment>
<dbReference type="Pfam" id="PF16198">
    <property type="entry name" value="TruB_C_2"/>
    <property type="match status" value="1"/>
</dbReference>
<gene>
    <name evidence="5" type="primary">truB</name>
    <name evidence="8" type="ORF">HE1_00853</name>
</gene>
<dbReference type="GO" id="GO:0031119">
    <property type="term" value="P:tRNA pseudouridine synthesis"/>
    <property type="evidence" value="ECO:0007669"/>
    <property type="project" value="UniProtKB-UniRule"/>
</dbReference>
<dbReference type="EMBL" id="BAUP01000107">
    <property type="protein sequence ID" value="GAJ46518.1"/>
    <property type="molecule type" value="Genomic_DNA"/>
</dbReference>
<evidence type="ECO:0000256" key="5">
    <source>
        <dbReference type="HAMAP-Rule" id="MF_01080"/>
    </source>
</evidence>
<evidence type="ECO:0000256" key="2">
    <source>
        <dbReference type="ARBA" id="ARBA00005642"/>
    </source>
</evidence>
<evidence type="ECO:0000313" key="9">
    <source>
        <dbReference type="Proteomes" id="UP000024842"/>
    </source>
</evidence>
<feature type="domain" description="tRNA pseudouridylate synthase B C-terminal" evidence="7">
    <location>
        <begin position="178"/>
        <end position="221"/>
    </location>
</feature>
<reference evidence="8 9" key="1">
    <citation type="journal article" date="2014" name="FEMS Microbiol. Lett.">
        <title>Draft genome sequences of three Holospora species (Holospora obtusa, Holospora undulata, and Holospora elegans), endonuclear symbiotic bacteria of the ciliate Paramecium caudatum.</title>
        <authorList>
            <person name="Dohra H."/>
            <person name="Tanaka K."/>
            <person name="Suzuki T."/>
            <person name="Fujishima M."/>
            <person name="Suzuki H."/>
        </authorList>
    </citation>
    <scope>NUCLEOTIDE SEQUENCE [LARGE SCALE GENOMIC DNA]</scope>
    <source>
        <strain evidence="8 9">E1</strain>
    </source>
</reference>
<dbReference type="GO" id="GO:1990481">
    <property type="term" value="P:mRNA pseudouridine synthesis"/>
    <property type="evidence" value="ECO:0007669"/>
    <property type="project" value="TreeGrafter"/>
</dbReference>
<comment type="similarity">
    <text evidence="2 5">Belongs to the pseudouridine synthase TruB family. Type 1 subfamily.</text>
</comment>
<evidence type="ECO:0000256" key="3">
    <source>
        <dbReference type="ARBA" id="ARBA00022694"/>
    </source>
</evidence>
<dbReference type="InterPro" id="IPR032819">
    <property type="entry name" value="TruB_C"/>
</dbReference>
<comment type="function">
    <text evidence="5">Responsible for synthesis of pseudouridine from uracil-55 in the psi GC loop of transfer RNAs.</text>
</comment>
<dbReference type="InterPro" id="IPR002501">
    <property type="entry name" value="PsdUridine_synth_N"/>
</dbReference>
<feature type="domain" description="Pseudouridine synthase II N-terminal" evidence="6">
    <location>
        <begin position="30"/>
        <end position="177"/>
    </location>
</feature>
<dbReference type="Proteomes" id="UP000024842">
    <property type="component" value="Unassembled WGS sequence"/>
</dbReference>